<dbReference type="EMBL" id="DVOD01000022">
    <property type="protein sequence ID" value="HIU92131.1"/>
    <property type="molecule type" value="Genomic_DNA"/>
</dbReference>
<dbReference type="GO" id="GO:0006094">
    <property type="term" value="P:gluconeogenesis"/>
    <property type="evidence" value="ECO:0007669"/>
    <property type="project" value="UniProtKB-UniRule"/>
</dbReference>
<dbReference type="InterPro" id="IPR051318">
    <property type="entry name" value="Fe-S_L-Ser"/>
</dbReference>
<keyword evidence="4 11" id="KW-0312">Gluconeogenesis</keyword>
<evidence type="ECO:0000313" key="15">
    <source>
        <dbReference type="Proteomes" id="UP000886748"/>
    </source>
</evidence>
<evidence type="ECO:0000256" key="5">
    <source>
        <dbReference type="ARBA" id="ARBA00022485"/>
    </source>
</evidence>
<dbReference type="InterPro" id="IPR029009">
    <property type="entry name" value="ASB_dom_sf"/>
</dbReference>
<protein>
    <recommendedName>
        <fullName evidence="11">L-serine deaminase</fullName>
    </recommendedName>
</protein>
<gene>
    <name evidence="14" type="primary">sdaAB</name>
    <name evidence="14" type="ORF">IAD26_03235</name>
</gene>
<comment type="cofactor">
    <cofactor evidence="1 12">
        <name>[4Fe-4S] cluster</name>
        <dbReference type="ChEBI" id="CHEBI:49883"/>
    </cofactor>
</comment>
<evidence type="ECO:0000256" key="9">
    <source>
        <dbReference type="ARBA" id="ARBA00023239"/>
    </source>
</evidence>
<evidence type="ECO:0000256" key="11">
    <source>
        <dbReference type="PIRNR" id="PIRNR036692"/>
    </source>
</evidence>
<evidence type="ECO:0000313" key="14">
    <source>
        <dbReference type="EMBL" id="HIU92131.1"/>
    </source>
</evidence>
<sequence>MEKVKTLFDVIGPVIIGPSSSHTAGAVRIGLLAGKIFGEIPQKVKFKLYNSFAKTGKGHGTDKGLLGGVLGMDVDNDSIKKAYDIAKKLNVHYEFEYLEDYNRHPNSVDVILEGKTVKKMEISGISVGAGEVAITKINGYKFNINGDYDTLVLIYKDKPGMVYRVTALLQGQNLNIASMHCDRNAKGQEASMGICLDGHITAHIMDELAKIEGVYLIRNIEMLKK</sequence>
<dbReference type="GO" id="GO:0046872">
    <property type="term" value="F:metal ion binding"/>
    <property type="evidence" value="ECO:0007669"/>
    <property type="project" value="UniProtKB-UniRule"/>
</dbReference>
<evidence type="ECO:0000256" key="1">
    <source>
        <dbReference type="ARBA" id="ARBA00001966"/>
    </source>
</evidence>
<reference evidence="14" key="1">
    <citation type="submission" date="2020-10" db="EMBL/GenBank/DDBJ databases">
        <authorList>
            <person name="Gilroy R."/>
        </authorList>
    </citation>
    <scope>NUCLEOTIDE SEQUENCE</scope>
    <source>
        <strain evidence="14">CHK154-7741</strain>
    </source>
</reference>
<evidence type="ECO:0000256" key="8">
    <source>
        <dbReference type="ARBA" id="ARBA00023014"/>
    </source>
</evidence>
<accession>A0A9D1MZX5</accession>
<dbReference type="InterPro" id="IPR002912">
    <property type="entry name" value="ACT_dom"/>
</dbReference>
<comment type="pathway">
    <text evidence="2 11">Carbohydrate biosynthesis; gluconeogenesis.</text>
</comment>
<keyword evidence="6 11" id="KW-0479">Metal-binding</keyword>
<keyword evidence="9 11" id="KW-0456">Lyase</keyword>
<dbReference type="SUPFAM" id="SSF143548">
    <property type="entry name" value="Serine metabolism enzymes domain"/>
    <property type="match status" value="1"/>
</dbReference>
<reference evidence="14" key="2">
    <citation type="journal article" date="2021" name="PeerJ">
        <title>Extensive microbial diversity within the chicken gut microbiome revealed by metagenomics and culture.</title>
        <authorList>
            <person name="Gilroy R."/>
            <person name="Ravi A."/>
            <person name="Getino M."/>
            <person name="Pursley I."/>
            <person name="Horton D.L."/>
            <person name="Alikhan N.F."/>
            <person name="Baker D."/>
            <person name="Gharbi K."/>
            <person name="Hall N."/>
            <person name="Watson M."/>
            <person name="Adriaenssens E.M."/>
            <person name="Foster-Nyarko E."/>
            <person name="Jarju S."/>
            <person name="Secka A."/>
            <person name="Antonio M."/>
            <person name="Oren A."/>
            <person name="Chaudhuri R.R."/>
            <person name="La Ragione R."/>
            <person name="Hildebrand F."/>
            <person name="Pallen M.J."/>
        </authorList>
    </citation>
    <scope>NUCLEOTIDE SEQUENCE</scope>
    <source>
        <strain evidence="14">CHK154-7741</strain>
    </source>
</reference>
<comment type="similarity">
    <text evidence="3 11 12">Belongs to the iron-sulfur dependent L-serine dehydratase family.</text>
</comment>
<dbReference type="InterPro" id="IPR004643">
    <property type="entry name" value="Fe-S_L-Ser_bsu"/>
</dbReference>
<dbReference type="GO" id="GO:0003941">
    <property type="term" value="F:L-serine ammonia-lyase activity"/>
    <property type="evidence" value="ECO:0007669"/>
    <property type="project" value="UniProtKB-UniRule"/>
</dbReference>
<dbReference type="GO" id="GO:0051539">
    <property type="term" value="F:4 iron, 4 sulfur cluster binding"/>
    <property type="evidence" value="ECO:0007669"/>
    <property type="project" value="UniProtKB-UniRule"/>
</dbReference>
<dbReference type="Gene3D" id="3.30.1330.90">
    <property type="entry name" value="D-3-phosphoglycerate dehydrogenase, domain 3"/>
    <property type="match status" value="1"/>
</dbReference>
<evidence type="ECO:0000256" key="7">
    <source>
        <dbReference type="ARBA" id="ARBA00023004"/>
    </source>
</evidence>
<evidence type="ECO:0000256" key="6">
    <source>
        <dbReference type="ARBA" id="ARBA00022723"/>
    </source>
</evidence>
<dbReference type="Pfam" id="PF03315">
    <property type="entry name" value="SDH_beta"/>
    <property type="match status" value="1"/>
</dbReference>
<dbReference type="Gene3D" id="3.30.70.260">
    <property type="match status" value="1"/>
</dbReference>
<dbReference type="InterPro" id="IPR054480">
    <property type="entry name" value="AHAS_small-like_ACT"/>
</dbReference>
<dbReference type="Pfam" id="PF22629">
    <property type="entry name" value="ACT_AHAS_ss"/>
    <property type="match status" value="1"/>
</dbReference>
<dbReference type="InterPro" id="IPR045865">
    <property type="entry name" value="ACT-like_dom_sf"/>
</dbReference>
<organism evidence="14 15">
    <name type="scientific">Candidatus Limenecus avicola</name>
    <dbReference type="NCBI Taxonomy" id="2840847"/>
    <lineage>
        <taxon>Bacteria</taxon>
        <taxon>Bacillati</taxon>
        <taxon>Bacillota</taxon>
        <taxon>Clostridia</taxon>
        <taxon>Eubacteriales</taxon>
        <taxon>Clostridiaceae</taxon>
        <taxon>Clostridiaceae incertae sedis</taxon>
        <taxon>Candidatus Limenecus</taxon>
    </lineage>
</organism>
<name>A0A9D1MZX5_9CLOT</name>
<evidence type="ECO:0000256" key="2">
    <source>
        <dbReference type="ARBA" id="ARBA00004742"/>
    </source>
</evidence>
<dbReference type="PANTHER" id="PTHR30182">
    <property type="entry name" value="L-SERINE DEHYDRATASE"/>
    <property type="match status" value="1"/>
</dbReference>
<evidence type="ECO:0000256" key="4">
    <source>
        <dbReference type="ARBA" id="ARBA00022432"/>
    </source>
</evidence>
<comment type="catalytic activity">
    <reaction evidence="10 11 12">
        <text>L-serine = pyruvate + NH4(+)</text>
        <dbReference type="Rhea" id="RHEA:19169"/>
        <dbReference type="ChEBI" id="CHEBI:15361"/>
        <dbReference type="ChEBI" id="CHEBI:28938"/>
        <dbReference type="ChEBI" id="CHEBI:33384"/>
        <dbReference type="EC" id="4.3.1.17"/>
    </reaction>
</comment>
<keyword evidence="5 11" id="KW-0004">4Fe-4S</keyword>
<dbReference type="NCBIfam" id="TIGR00719">
    <property type="entry name" value="sda_beta"/>
    <property type="match status" value="1"/>
</dbReference>
<evidence type="ECO:0000256" key="12">
    <source>
        <dbReference type="RuleBase" id="RU366059"/>
    </source>
</evidence>
<keyword evidence="8 11" id="KW-0411">Iron-sulfur</keyword>
<dbReference type="PIRSF" id="PIRSF036692">
    <property type="entry name" value="SDH_B"/>
    <property type="match status" value="1"/>
</dbReference>
<proteinExistence type="inferred from homology"/>
<evidence type="ECO:0000256" key="3">
    <source>
        <dbReference type="ARBA" id="ARBA00008636"/>
    </source>
</evidence>
<feature type="domain" description="ACT" evidence="13">
    <location>
        <begin position="150"/>
        <end position="222"/>
    </location>
</feature>
<comment type="caution">
    <text evidence="14">The sequence shown here is derived from an EMBL/GenBank/DDBJ whole genome shotgun (WGS) entry which is preliminary data.</text>
</comment>
<evidence type="ECO:0000259" key="13">
    <source>
        <dbReference type="PROSITE" id="PS51671"/>
    </source>
</evidence>
<dbReference type="Proteomes" id="UP000886748">
    <property type="component" value="Unassembled WGS sequence"/>
</dbReference>
<evidence type="ECO:0000256" key="10">
    <source>
        <dbReference type="ARBA" id="ARBA00049406"/>
    </source>
</evidence>
<dbReference type="PANTHER" id="PTHR30182:SF12">
    <property type="entry name" value="L-SERINE DEHYDRATASE, BETA CHAIN-RELATED"/>
    <property type="match status" value="1"/>
</dbReference>
<keyword evidence="7 11" id="KW-0408">Iron</keyword>
<dbReference type="SUPFAM" id="SSF55021">
    <property type="entry name" value="ACT-like"/>
    <property type="match status" value="1"/>
</dbReference>
<dbReference type="InterPro" id="IPR005131">
    <property type="entry name" value="Ser_deHydtase_bsu"/>
</dbReference>
<dbReference type="PROSITE" id="PS51671">
    <property type="entry name" value="ACT"/>
    <property type="match status" value="1"/>
</dbReference>
<dbReference type="AlphaFoldDB" id="A0A9D1MZX5"/>